<sequence>MAYTTLLSTMLRQKALLFSTCLLAFAASSILAFPPGAPWTNFVSKPVYSRALGPPGGMDTISVPYMPKSPFVPKFVDPKMFISKKTDMLSNLFGGLGPVAYNIADTKPIMPYGSSLDSANSASSIFNKRDMVQDGKEKMIDSDMYKRGMFGPFASKFGPMSSMGPMGPKFGFSSFSSSEMMPDFMDKTSFSRKRRSIGAPSSTDINTIPGSSSYPKIIESMSATKSVADDAPKEYLPGMFGPFGPGGPFGIGGPFEIGGSFGPSSSSGPSSFGPVVDPSAIIAKKSAFLDTLFKNLATSTPATTTEVPTPKSTIVPPSFWIPSSIIPGPTEYTDKVSDFLDKLFDSIKLNATASEASDGSDAKSDFMRSLKLDDISSDKIARSLDDASIAAAKDTIVDIILSELGELKSDMMATLNDLIAYEKAAAAAATTTTKKPFKPFAGIFPFAKPTVDPTLPFQQRMAVLSQVFDMLTDLQRNISVIAKNATTSTSDNPELPKVPLAASTIGASSINDTLLNAILKKISAIETVTPASYSVSYPASYPNIKTNPIMSRALSKGPTSFWVSYPDPNSASAVKRQVDDDSLPYFEYENNNDRHDHRQYTRGVQMQMHQGYQSLPAGSVESVQAGGGSTPGHQGGGIKLLDSNTYENKWADWMQYHKNEYQDRRHHHNHH</sequence>
<dbReference type="GeneID" id="105421977"/>
<evidence type="ECO:0000313" key="2">
    <source>
        <dbReference type="Proteomes" id="UP000504615"/>
    </source>
</evidence>
<name>A0A6I9WCH7_9HYME</name>
<keyword evidence="2" id="KW-1185">Reference proteome</keyword>
<dbReference type="RefSeq" id="XP_011629474.1">
    <property type="nucleotide sequence ID" value="XM_011631172.2"/>
</dbReference>
<feature type="region of interest" description="Disordered" evidence="1">
    <location>
        <begin position="619"/>
        <end position="638"/>
    </location>
</feature>
<feature type="region of interest" description="Disordered" evidence="1">
    <location>
        <begin position="191"/>
        <end position="210"/>
    </location>
</feature>
<evidence type="ECO:0000256" key="1">
    <source>
        <dbReference type="SAM" id="MobiDB-lite"/>
    </source>
</evidence>
<dbReference type="Proteomes" id="UP000504615">
    <property type="component" value="Unplaced"/>
</dbReference>
<feature type="compositionally biased region" description="Gly residues" evidence="1">
    <location>
        <begin position="625"/>
        <end position="638"/>
    </location>
</feature>
<accession>A0A6I9WCH7</accession>
<dbReference type="OrthoDB" id="8197271at2759"/>
<gene>
    <name evidence="3" type="primary">LOC105421977</name>
</gene>
<organism evidence="2 3">
    <name type="scientific">Pogonomyrmex barbatus</name>
    <name type="common">red harvester ant</name>
    <dbReference type="NCBI Taxonomy" id="144034"/>
    <lineage>
        <taxon>Eukaryota</taxon>
        <taxon>Metazoa</taxon>
        <taxon>Ecdysozoa</taxon>
        <taxon>Arthropoda</taxon>
        <taxon>Hexapoda</taxon>
        <taxon>Insecta</taxon>
        <taxon>Pterygota</taxon>
        <taxon>Neoptera</taxon>
        <taxon>Endopterygota</taxon>
        <taxon>Hymenoptera</taxon>
        <taxon>Apocrita</taxon>
        <taxon>Aculeata</taxon>
        <taxon>Formicoidea</taxon>
        <taxon>Formicidae</taxon>
        <taxon>Myrmicinae</taxon>
        <taxon>Pogonomyrmex</taxon>
    </lineage>
</organism>
<feature type="compositionally biased region" description="Polar residues" evidence="1">
    <location>
        <begin position="199"/>
        <end position="210"/>
    </location>
</feature>
<proteinExistence type="predicted"/>
<reference evidence="3" key="1">
    <citation type="submission" date="2025-08" db="UniProtKB">
        <authorList>
            <consortium name="RefSeq"/>
        </authorList>
    </citation>
    <scope>IDENTIFICATION</scope>
</reference>
<dbReference type="KEGG" id="pbar:105421977"/>
<evidence type="ECO:0000313" key="3">
    <source>
        <dbReference type="RefSeq" id="XP_011629474.1"/>
    </source>
</evidence>
<dbReference type="AlphaFoldDB" id="A0A6I9WCH7"/>
<protein>
    <submittedName>
        <fullName evidence="3">Uncharacterized protein LOC105421977</fullName>
    </submittedName>
</protein>